<evidence type="ECO:0000259" key="3">
    <source>
        <dbReference type="Pfam" id="PF24181"/>
    </source>
</evidence>
<accession>A0ABR3SMY7</accession>
<evidence type="ECO:0000259" key="2">
    <source>
        <dbReference type="Pfam" id="PF24173"/>
    </source>
</evidence>
<evidence type="ECO:0000313" key="5">
    <source>
        <dbReference type="Proteomes" id="UP001521116"/>
    </source>
</evidence>
<feature type="compositionally biased region" description="Gly residues" evidence="1">
    <location>
        <begin position="949"/>
        <end position="958"/>
    </location>
</feature>
<dbReference type="SUPFAM" id="SSF48371">
    <property type="entry name" value="ARM repeat"/>
    <property type="match status" value="1"/>
</dbReference>
<feature type="compositionally biased region" description="Pro residues" evidence="1">
    <location>
        <begin position="809"/>
        <end position="819"/>
    </location>
</feature>
<feature type="domain" description="TTI1 C-terminal TPR" evidence="3">
    <location>
        <begin position="779"/>
        <end position="932"/>
    </location>
</feature>
<dbReference type="Pfam" id="PF24173">
    <property type="entry name" value="TPR_TTI1_N"/>
    <property type="match status" value="1"/>
</dbReference>
<feature type="domain" description="TTI1 N-terminal TPR" evidence="2">
    <location>
        <begin position="8"/>
        <end position="339"/>
    </location>
</feature>
<keyword evidence="5" id="KW-1185">Reference proteome</keyword>
<dbReference type="InterPro" id="IPR011989">
    <property type="entry name" value="ARM-like"/>
</dbReference>
<sequence length="1069" mass="116809">MEQRSRVFQQLKPHCVKLSQAVLRVAAQNGNPRDVVDALRNLLTALQEAAGYPLALDAKLAEYVFFPLSHVLREKQKLPVAALELTLKCLAVLLQTGWRVKVDPALTRQFLILLPVLVSGSPQGQNRPFVVSEELQAAGFRCLSELFITYNQNEQGQEALTAADNIPPLGHAIVVIMEGITEVSSNDVQLAAAQALRAACNALKDRDALASFLPGIVSGLAKVLTPATKQRRSHELLCLSLQVLSFLFKAVLSDQQTRSLPSSDEATGSEQKLTQSWLKATTAQVKLALANIIRVRQHDRIEVRKALLDLCLAVLEDCRESLKDSAAMMIETMIVLCGSDEDGEMKFKIRRVLTADPRFSELLRSSIHSWVVSLPRIMQSPDDSAKHRLIHQISTGYELLAEQGVDLDIVDRAVASNLRDGISTAVLDQTKLKEIAPATGSSTSLDLSLPTRDGPSMEFEPIFYDNSSQREIIHDLRGLLKHVSTSKSALAAARELVDSLQASNGAPQLASFWVALQLLRSSSENDAPVMEFLDFGDSAIGPREELLEETYSFSLDVLQDSSVDSQSDWKLQALAMETIAFQAHTLKEDFRIELVDALYPIVHLVGSPMPQLRSHAITCLNIIATACKYKDVGGLIVENVDYLVNAVALKLNTFDISPQAPQVLLMMIKLSGPTLLPYLDDLVGSVFAALESFHGYPRLVELLFAVLKGIAEEGVKTPQLAITQGEDTTKIKEAGQMATIDDIFTTLKDIQVREAKQDDPGDIDTSELTPQRPWKDLDKKAKNPLISELDSDNEEPDAETAENEDDAPAAPPDPPPPAPKIYNLLLSISQLTQHYLTASSPLLRTSLLDLLQTTFPALARHENSFLPLVNTLWPVLVPRLHDGEAYVVAGACEAMAVTCRFAGDFMRGRVEGVWPQLVALYRSGGAKQTAAKPGRGKDAKGTSLLIQDGGKGSGDGGGAGEVQPYYTAAPTRIVRKALVELFVAVVETVQIGEGAFEEALELLLPVLAERAEVREVFERRNADAVWLALLRWRTQRGGGGTEKGTLKRAGWGRPGDWKGWGFVSVDAVE</sequence>
<dbReference type="PANTHER" id="PTHR18460:SF3">
    <property type="entry name" value="TELO2-INTERACTING PROTEIN 1 HOMOLOG"/>
    <property type="match status" value="1"/>
</dbReference>
<dbReference type="Pfam" id="PF21547">
    <property type="entry name" value="TTI1"/>
    <property type="match status" value="1"/>
</dbReference>
<reference evidence="4 5" key="1">
    <citation type="submission" date="2024-02" db="EMBL/GenBank/DDBJ databases">
        <title>De novo assembly and annotation of 12 fungi associated with fruit tree decline syndrome in Ontario, Canada.</title>
        <authorList>
            <person name="Sulman M."/>
            <person name="Ellouze W."/>
            <person name="Ilyukhin E."/>
        </authorList>
    </citation>
    <scope>NUCLEOTIDE SEQUENCE [LARGE SCALE GENOMIC DNA]</scope>
    <source>
        <strain evidence="4 5">M1-105</strain>
    </source>
</reference>
<dbReference type="Proteomes" id="UP001521116">
    <property type="component" value="Unassembled WGS sequence"/>
</dbReference>
<dbReference type="Gene3D" id="1.25.10.10">
    <property type="entry name" value="Leucine-rich Repeat Variant"/>
    <property type="match status" value="1"/>
</dbReference>
<protein>
    <recommendedName>
        <fullName evidence="6">HEAT repeat protein</fullName>
    </recommendedName>
</protein>
<feature type="compositionally biased region" description="Acidic residues" evidence="1">
    <location>
        <begin position="789"/>
        <end position="807"/>
    </location>
</feature>
<dbReference type="InterPro" id="IPR057566">
    <property type="entry name" value="TPR_TTI1_N"/>
</dbReference>
<proteinExistence type="predicted"/>
<evidence type="ECO:0008006" key="6">
    <source>
        <dbReference type="Google" id="ProtNLM"/>
    </source>
</evidence>
<dbReference type="EMBL" id="JAJVDC020000097">
    <property type="protein sequence ID" value="KAL1625177.1"/>
    <property type="molecule type" value="Genomic_DNA"/>
</dbReference>
<organism evidence="4 5">
    <name type="scientific">Neofusicoccum ribis</name>
    <dbReference type="NCBI Taxonomy" id="45134"/>
    <lineage>
        <taxon>Eukaryota</taxon>
        <taxon>Fungi</taxon>
        <taxon>Dikarya</taxon>
        <taxon>Ascomycota</taxon>
        <taxon>Pezizomycotina</taxon>
        <taxon>Dothideomycetes</taxon>
        <taxon>Dothideomycetes incertae sedis</taxon>
        <taxon>Botryosphaeriales</taxon>
        <taxon>Botryosphaeriaceae</taxon>
        <taxon>Neofusicoccum</taxon>
    </lineage>
</organism>
<dbReference type="InterPro" id="IPR016024">
    <property type="entry name" value="ARM-type_fold"/>
</dbReference>
<dbReference type="PANTHER" id="PTHR18460">
    <property type="entry name" value="TEL2 INTERACTING PROTEIN 1 TTI1 FAMILY MEMBER"/>
    <property type="match status" value="1"/>
</dbReference>
<evidence type="ECO:0000256" key="1">
    <source>
        <dbReference type="SAM" id="MobiDB-lite"/>
    </source>
</evidence>
<dbReference type="InterPro" id="IPR052587">
    <property type="entry name" value="TELO2-interacting_protein_1"/>
</dbReference>
<feature type="region of interest" description="Disordered" evidence="1">
    <location>
        <begin position="755"/>
        <end position="821"/>
    </location>
</feature>
<comment type="caution">
    <text evidence="4">The sequence shown here is derived from an EMBL/GenBank/DDBJ whole genome shotgun (WGS) entry which is preliminary data.</text>
</comment>
<dbReference type="InterPro" id="IPR049362">
    <property type="entry name" value="TTI1_rpt"/>
</dbReference>
<name>A0ABR3SMY7_9PEZI</name>
<dbReference type="InterPro" id="IPR057567">
    <property type="entry name" value="TPR_TTI1_C"/>
</dbReference>
<dbReference type="Pfam" id="PF24181">
    <property type="entry name" value="TPR_TTI1_C"/>
    <property type="match status" value="1"/>
</dbReference>
<evidence type="ECO:0000313" key="4">
    <source>
        <dbReference type="EMBL" id="KAL1625177.1"/>
    </source>
</evidence>
<gene>
    <name evidence="4" type="ORF">SLS56_007447</name>
</gene>
<feature type="region of interest" description="Disordered" evidence="1">
    <location>
        <begin position="928"/>
        <end position="958"/>
    </location>
</feature>